<accession>A0A662Z004</accession>
<dbReference type="AlphaFoldDB" id="A0A662Z004"/>
<gene>
    <name evidence="1" type="ORF">SAMN05192557_0023</name>
</gene>
<proteinExistence type="predicted"/>
<dbReference type="RefSeq" id="WP_091472523.1">
    <property type="nucleotide sequence ID" value="NZ_FOIT01000001.1"/>
</dbReference>
<protein>
    <recommendedName>
        <fullName evidence="3">Asparagine synthase</fullName>
    </recommendedName>
</protein>
<sequence>MEVAGLNYKSAYVITKLNLDNNITNYQKIEIGEMNLYYDDHLDITSYTGENAKIYLLGFCYDIRDGLRNEESILKELLESSDIHQDLEFIGGRYILIFDIGSNQFVYSDALQVRPLVYHTESSSLSSHDTLLANLLSSKGFVINGPSKFKNNSLDFTQYDQIKKYNPSLYTDFKNFKFIRFYPRVQLETKSVEEVFVEIKPFLDENIKYLENHKREVYVTVTGGIDSRVSTSLTRDFSNKIEYLTYTRPRDTLKTPLQKLIYKNDAAITLQMKKYMGWNHTIIDLEEYKPNKSEYETFLKMFNSRHSYSLIKYYREKKKYYKALHFKSAAFGLGKADFSRKLDNQEDSYEFYEKCMHGMSSEFKERADYQQQIREYFDRNKITEGLTLGRHFYDLFYLESRIGNWHSNLTLESDPETDEFILINARRIIDLIMSPSKEDRRQYKLYKKIINNYWPVLLKFDVNKFPSNSKYELDYNNRHTLKNISIISLNQILIEDHSNGVIVKPRTDQIQDFEFYTFSVLNNSNVNKKIKIYSYYRKTKARNNIKVLIKQNMEVKTFDILYLNEGHELEIEGKSNLTISIFYSRSFSKSSWITAGRLRIEES</sequence>
<dbReference type="SUPFAM" id="SSF52402">
    <property type="entry name" value="Adenine nucleotide alpha hydrolases-like"/>
    <property type="match status" value="1"/>
</dbReference>
<organism evidence="1 2">
    <name type="scientific">Aliicoccus persicus</name>
    <dbReference type="NCBI Taxonomy" id="930138"/>
    <lineage>
        <taxon>Bacteria</taxon>
        <taxon>Bacillati</taxon>
        <taxon>Bacillota</taxon>
        <taxon>Bacilli</taxon>
        <taxon>Bacillales</taxon>
        <taxon>Staphylococcaceae</taxon>
        <taxon>Aliicoccus</taxon>
    </lineage>
</organism>
<keyword evidence="2" id="KW-1185">Reference proteome</keyword>
<evidence type="ECO:0000313" key="2">
    <source>
        <dbReference type="Proteomes" id="UP000243605"/>
    </source>
</evidence>
<evidence type="ECO:0008006" key="3">
    <source>
        <dbReference type="Google" id="ProtNLM"/>
    </source>
</evidence>
<dbReference type="OrthoDB" id="2462219at2"/>
<reference evidence="1 2" key="1">
    <citation type="submission" date="2016-10" db="EMBL/GenBank/DDBJ databases">
        <authorList>
            <person name="Varghese N."/>
            <person name="Submissions S."/>
        </authorList>
    </citation>
    <scope>NUCLEOTIDE SEQUENCE [LARGE SCALE GENOMIC DNA]</scope>
    <source>
        <strain evidence="1 2">IBRC-M10081</strain>
    </source>
</reference>
<dbReference type="Proteomes" id="UP000243605">
    <property type="component" value="Unassembled WGS sequence"/>
</dbReference>
<dbReference type="EMBL" id="FOIT01000001">
    <property type="protein sequence ID" value="SEV79774.1"/>
    <property type="molecule type" value="Genomic_DNA"/>
</dbReference>
<name>A0A662Z004_9STAP</name>
<evidence type="ECO:0000313" key="1">
    <source>
        <dbReference type="EMBL" id="SEV79774.1"/>
    </source>
</evidence>